<evidence type="ECO:0000256" key="2">
    <source>
        <dbReference type="ARBA" id="ARBA00022737"/>
    </source>
</evidence>
<evidence type="ECO:0000256" key="5">
    <source>
        <dbReference type="SAM" id="Coils"/>
    </source>
</evidence>
<feature type="domain" description="Phorbol-ester/DAG-type" evidence="6">
    <location>
        <begin position="72"/>
        <end position="118"/>
    </location>
</feature>
<keyword evidence="5" id="KW-0175">Coiled coil</keyword>
<feature type="domain" description="Phorbol-ester/DAG-type" evidence="6">
    <location>
        <begin position="16"/>
        <end position="63"/>
    </location>
</feature>
<feature type="domain" description="Phorbol-ester/DAG-type" evidence="6">
    <location>
        <begin position="264"/>
        <end position="312"/>
    </location>
</feature>
<dbReference type="OrthoDB" id="1884766at2759"/>
<dbReference type="InterPro" id="IPR004146">
    <property type="entry name" value="DC1"/>
</dbReference>
<sequence>MTANTPRLLRHPFHEHALIFQELSESFRFECQICGFSSKGVPAYHCIDCEFFLHKWCAELPPEIQHPSHPQHPLVFSTSSWNLRCYGCRKALRGKWYQCFDCRIDLHVGCAAATLPPPEEEEHKDEQKHEEEMIEHFAHDHPLASFHADAPNYIECKACGEGISGRVYGCRACIFVLHESCALAPREIMNHPFHPQHPLTLLVNSKPSFRCEICGSRRLFAYNCNECGFILGVNCAVSIMHPPPRNDQSCSTDDRRDHIHHFSDHHQLTYFHAKLEFPATCRFCREGISGDFYCCPDCLFLLHPSCSKLTQEIVHPLHPDHPLIFQEDRLKCSLCSSYLYDFVFKCEECPFGLHVRCALQSLSSRKEELTLDSEFFHEHPMSLRCLKGCKSVCIVCEGPVKGLGYTCEICDCAVIHKTCAELPRESERQPIHPQHLLLLLSKPLDKSSPCFACQESSGGFTFCCDYCKIQFHAHCAMRRQTLKHQRHEHSLSYFDKIGCELYSAQCNVCYDDCRIDFYRCVPCNYNLHFSCMSLPPSVKHEFHFHPLVLRDRVVDEYYDYKEQYCDVCETLRNPEHGVYYCEECNYDAHIDCVIPKGDLERGRQMKDLMLKLKLKQLDKDISIAEAKMEELKKKWEMSMEELEELKKKKRELSGAMEAELDRA</sequence>
<dbReference type="GeneID" id="116209311"/>
<keyword evidence="2" id="KW-0677">Repeat</keyword>
<feature type="domain" description="Zinc finger PHD-type" evidence="7">
    <location>
        <begin position="449"/>
        <end position="510"/>
    </location>
</feature>
<evidence type="ECO:0000259" key="6">
    <source>
        <dbReference type="SMART" id="SM00109"/>
    </source>
</evidence>
<feature type="domain" description="Zinc finger PHD-type" evidence="7">
    <location>
        <begin position="155"/>
        <end position="215"/>
    </location>
</feature>
<dbReference type="InterPro" id="IPR002219">
    <property type="entry name" value="PKC_DAG/PE"/>
</dbReference>
<evidence type="ECO:0000256" key="1">
    <source>
        <dbReference type="ARBA" id="ARBA00022723"/>
    </source>
</evidence>
<feature type="coiled-coil region" evidence="5">
    <location>
        <begin position="614"/>
        <end position="662"/>
    </location>
</feature>
<reference evidence="8" key="1">
    <citation type="journal article" date="2020" name="Plant Biotechnol. J.">
        <title>The pomegranate (Punica granatum L.) draft genome dissects genetic divergence between soft- and hard-seeded cultivars.</title>
        <authorList>
            <person name="Luo X."/>
            <person name="Li H."/>
            <person name="Wu Z."/>
            <person name="Yao W."/>
            <person name="Zhao P."/>
            <person name="Cao D."/>
            <person name="Yu H."/>
            <person name="Li K."/>
            <person name="Poudel K."/>
            <person name="Zhao D."/>
            <person name="Zhang F."/>
            <person name="Xia X."/>
            <person name="Chen L."/>
            <person name="Wang Q."/>
            <person name="Jing D."/>
            <person name="Cao S."/>
        </authorList>
    </citation>
    <scope>NUCLEOTIDE SEQUENCE [LARGE SCALE GENOMIC DNA]</scope>
    <source>
        <strain evidence="8">cv. Tunisia</strain>
    </source>
</reference>
<dbReference type="SUPFAM" id="SSF57889">
    <property type="entry name" value="Cysteine-rich domain"/>
    <property type="match status" value="7"/>
</dbReference>
<dbReference type="GO" id="GO:0008270">
    <property type="term" value="F:zinc ion binding"/>
    <property type="evidence" value="ECO:0007669"/>
    <property type="project" value="UniProtKB-KW"/>
</dbReference>
<accession>A0A6P8E1S2</accession>
<proteinExistence type="predicted"/>
<dbReference type="Proteomes" id="UP000515151">
    <property type="component" value="Chromosome 5"/>
</dbReference>
<dbReference type="InterPro" id="IPR046349">
    <property type="entry name" value="C1-like_sf"/>
</dbReference>
<dbReference type="SMART" id="SM00249">
    <property type="entry name" value="PHD"/>
    <property type="match status" value="3"/>
</dbReference>
<keyword evidence="8" id="KW-1185">Reference proteome</keyword>
<feature type="domain" description="Zinc finger PHD-type" evidence="7">
    <location>
        <begin position="280"/>
        <end position="336"/>
    </location>
</feature>
<protein>
    <submittedName>
        <fullName evidence="9">Uncharacterized protein LOC116209311</fullName>
    </submittedName>
</protein>
<keyword evidence="1" id="KW-0479">Metal-binding</keyword>
<dbReference type="Pfam" id="PF03107">
    <property type="entry name" value="C1_2"/>
    <property type="match status" value="7"/>
</dbReference>
<keyword evidence="3" id="KW-0863">Zinc-finger</keyword>
<gene>
    <name evidence="9" type="primary">LOC116209311</name>
</gene>
<reference evidence="9" key="2">
    <citation type="submission" date="2025-08" db="UniProtKB">
        <authorList>
            <consortium name="RefSeq"/>
        </authorList>
    </citation>
    <scope>IDENTIFICATION</scope>
    <source>
        <tissue evidence="9">Leaf</tissue>
    </source>
</reference>
<evidence type="ECO:0000313" key="9">
    <source>
        <dbReference type="RefSeq" id="XP_031398773.1"/>
    </source>
</evidence>
<dbReference type="AlphaFoldDB" id="A0A6P8E1S2"/>
<keyword evidence="4" id="KW-0862">Zinc</keyword>
<dbReference type="SMART" id="SM00109">
    <property type="entry name" value="C1"/>
    <property type="match status" value="6"/>
</dbReference>
<dbReference type="PANTHER" id="PTHR46288">
    <property type="entry name" value="PHORBOL-ESTER/DAG-TYPE DOMAIN-CONTAINING PROTEIN"/>
    <property type="match status" value="1"/>
</dbReference>
<dbReference type="InterPro" id="IPR001965">
    <property type="entry name" value="Znf_PHD"/>
</dbReference>
<feature type="domain" description="Phorbol-ester/DAG-type" evidence="6">
    <location>
        <begin position="487"/>
        <end position="537"/>
    </location>
</feature>
<evidence type="ECO:0000256" key="3">
    <source>
        <dbReference type="ARBA" id="ARBA00022771"/>
    </source>
</evidence>
<organism evidence="8 9">
    <name type="scientific">Punica granatum</name>
    <name type="common">Pomegranate</name>
    <dbReference type="NCBI Taxonomy" id="22663"/>
    <lineage>
        <taxon>Eukaryota</taxon>
        <taxon>Viridiplantae</taxon>
        <taxon>Streptophyta</taxon>
        <taxon>Embryophyta</taxon>
        <taxon>Tracheophyta</taxon>
        <taxon>Spermatophyta</taxon>
        <taxon>Magnoliopsida</taxon>
        <taxon>eudicotyledons</taxon>
        <taxon>Gunneridae</taxon>
        <taxon>Pentapetalae</taxon>
        <taxon>rosids</taxon>
        <taxon>malvids</taxon>
        <taxon>Myrtales</taxon>
        <taxon>Lythraceae</taxon>
        <taxon>Punica</taxon>
    </lineage>
</organism>
<feature type="domain" description="Phorbol-ester/DAG-type" evidence="6">
    <location>
        <begin position="321"/>
        <end position="363"/>
    </location>
</feature>
<name>A0A6P8E1S2_PUNGR</name>
<dbReference type="RefSeq" id="XP_031398773.1">
    <property type="nucleotide sequence ID" value="XM_031542913.1"/>
</dbReference>
<dbReference type="PANTHER" id="PTHR46288:SF27">
    <property type="entry name" value="CYSTEINE_HISTIDINE-RICH C1 DOMAIN FAMILY PROTEIN"/>
    <property type="match status" value="1"/>
</dbReference>
<feature type="domain" description="Phorbol-ester/DAG-type" evidence="6">
    <location>
        <begin position="435"/>
        <end position="481"/>
    </location>
</feature>
<evidence type="ECO:0000259" key="7">
    <source>
        <dbReference type="SMART" id="SM00249"/>
    </source>
</evidence>
<evidence type="ECO:0000256" key="4">
    <source>
        <dbReference type="ARBA" id="ARBA00022833"/>
    </source>
</evidence>
<evidence type="ECO:0000313" key="8">
    <source>
        <dbReference type="Proteomes" id="UP000515151"/>
    </source>
</evidence>